<dbReference type="OrthoDB" id="7950124at2"/>
<keyword evidence="1" id="KW-0676">Redox-active center</keyword>
<dbReference type="PANTHER" id="PTHR10438">
    <property type="entry name" value="THIOREDOXIN"/>
    <property type="match status" value="1"/>
</dbReference>
<evidence type="ECO:0000259" key="3">
    <source>
        <dbReference type="PROSITE" id="PS51352"/>
    </source>
</evidence>
<dbReference type="Gene3D" id="3.40.30.10">
    <property type="entry name" value="Glutaredoxin"/>
    <property type="match status" value="1"/>
</dbReference>
<evidence type="ECO:0000256" key="2">
    <source>
        <dbReference type="SAM" id="SignalP"/>
    </source>
</evidence>
<accession>A0A1B2EMT8</accession>
<dbReference type="PANTHER" id="PTHR10438:SF468">
    <property type="entry name" value="THIOREDOXIN-1-RELATED"/>
    <property type="match status" value="1"/>
</dbReference>
<dbReference type="PROSITE" id="PS51352">
    <property type="entry name" value="THIOREDOXIN_2"/>
    <property type="match status" value="1"/>
</dbReference>
<dbReference type="InterPro" id="IPR036249">
    <property type="entry name" value="Thioredoxin-like_sf"/>
</dbReference>
<feature type="chain" id="PRO_5008536315" evidence="2">
    <location>
        <begin position="26"/>
        <end position="131"/>
    </location>
</feature>
<dbReference type="GO" id="GO:0015036">
    <property type="term" value="F:disulfide oxidoreductase activity"/>
    <property type="evidence" value="ECO:0007669"/>
    <property type="project" value="UniProtKB-ARBA"/>
</dbReference>
<name>A0A1B2EMT8_9HYPH</name>
<dbReference type="RefSeq" id="WP_099512351.1">
    <property type="nucleotide sequence ID" value="NZ_CP016616.1"/>
</dbReference>
<evidence type="ECO:0000313" key="4">
    <source>
        <dbReference type="EMBL" id="ANY81288.1"/>
    </source>
</evidence>
<dbReference type="CDD" id="cd02947">
    <property type="entry name" value="TRX_family"/>
    <property type="match status" value="1"/>
</dbReference>
<protein>
    <submittedName>
        <fullName evidence="4">Thiol reductase thioredoxin</fullName>
    </submittedName>
</protein>
<dbReference type="InterPro" id="IPR013766">
    <property type="entry name" value="Thioredoxin_domain"/>
</dbReference>
<dbReference type="PROSITE" id="PS00194">
    <property type="entry name" value="THIOREDOXIN_1"/>
    <property type="match status" value="1"/>
</dbReference>
<keyword evidence="2" id="KW-0732">Signal</keyword>
<dbReference type="Pfam" id="PF00085">
    <property type="entry name" value="Thioredoxin"/>
    <property type="match status" value="1"/>
</dbReference>
<dbReference type="InterPro" id="IPR050620">
    <property type="entry name" value="Thioredoxin_H-type-like"/>
</dbReference>
<organism evidence="4">
    <name type="scientific">Microvirga ossetica</name>
    <dbReference type="NCBI Taxonomy" id="1882682"/>
    <lineage>
        <taxon>Bacteria</taxon>
        <taxon>Pseudomonadati</taxon>
        <taxon>Pseudomonadota</taxon>
        <taxon>Alphaproteobacteria</taxon>
        <taxon>Hyphomicrobiales</taxon>
        <taxon>Methylobacteriaceae</taxon>
        <taxon>Microvirga</taxon>
    </lineage>
</organism>
<dbReference type="InterPro" id="IPR006311">
    <property type="entry name" value="TAT_signal"/>
</dbReference>
<dbReference type="PROSITE" id="PS51318">
    <property type="entry name" value="TAT"/>
    <property type="match status" value="1"/>
</dbReference>
<dbReference type="SUPFAM" id="SSF52833">
    <property type="entry name" value="Thioredoxin-like"/>
    <property type="match status" value="1"/>
</dbReference>
<feature type="signal peptide" evidence="2">
    <location>
        <begin position="1"/>
        <end position="25"/>
    </location>
</feature>
<dbReference type="AlphaFoldDB" id="A0A1B2EMT8"/>
<evidence type="ECO:0000256" key="1">
    <source>
        <dbReference type="ARBA" id="ARBA00023284"/>
    </source>
</evidence>
<feature type="domain" description="Thioredoxin" evidence="3">
    <location>
        <begin position="8"/>
        <end position="131"/>
    </location>
</feature>
<dbReference type="InterPro" id="IPR017937">
    <property type="entry name" value="Thioredoxin_CS"/>
</dbReference>
<dbReference type="KEGG" id="moc:BB934_26260"/>
<reference evidence="4" key="1">
    <citation type="submission" date="2016-07" db="EMBL/GenBank/DDBJ databases">
        <title>Microvirga ossetica sp. nov. a new species of rhizobia isolated from root nodules of the legume species Vicia alpestris Steven originated from North Ossetia region in the Caucasus.</title>
        <authorList>
            <person name="Safronova V.I."/>
            <person name="Kuznetsova I.G."/>
            <person name="Sazanova A.L."/>
            <person name="Belimov A."/>
            <person name="Andronov E."/>
            <person name="Osledkin Y.S."/>
            <person name="Onishchuk O.P."/>
            <person name="Kurchak O.N."/>
            <person name="Shaposhnikov A.I."/>
            <person name="Willems A."/>
            <person name="Tikhonovich I.A."/>
        </authorList>
    </citation>
    <scope>NUCLEOTIDE SEQUENCE [LARGE SCALE GENOMIC DNA]</scope>
    <source>
        <strain evidence="4">V5/3M</strain>
    </source>
</reference>
<dbReference type="EMBL" id="CP016616">
    <property type="protein sequence ID" value="ANY81288.1"/>
    <property type="molecule type" value="Genomic_DNA"/>
</dbReference>
<sequence>MTISRRIALSGIALSVLAMAGPAHAAERKPYDPQAFEAAREAGKSIVVHVTAPWCGTCKAQKPSVAQLAGRPEFRDVILFDVDFDTQKEALRSLNVRSQSTFVVFKGRTETARSVGETRFEAIESLMRKAL</sequence>
<gene>
    <name evidence="4" type="ORF">BB934_26260</name>
</gene>
<proteinExistence type="predicted"/>